<gene>
    <name evidence="1" type="ORF">DBY38_08600</name>
</gene>
<reference evidence="1 2" key="1">
    <citation type="submission" date="2018-03" db="EMBL/GenBank/DDBJ databases">
        <title>The uncultured portion of the human microbiome is neutrally assembled.</title>
        <authorList>
            <person name="Jeraldo P."/>
            <person name="Boardman L."/>
            <person name="White B.A."/>
            <person name="Nelson H."/>
            <person name="Goldenfeld N."/>
            <person name="Chia N."/>
        </authorList>
    </citation>
    <scope>NUCLEOTIDE SEQUENCE [LARGE SCALE GENOMIC DNA]</scope>
    <source>
        <strain evidence="1">CIM:MAG 903</strain>
    </source>
</reference>
<organism evidence="1 2">
    <name type="scientific">Clostridium cadaveris</name>
    <dbReference type="NCBI Taxonomy" id="1529"/>
    <lineage>
        <taxon>Bacteria</taxon>
        <taxon>Bacillati</taxon>
        <taxon>Bacillota</taxon>
        <taxon>Clostridia</taxon>
        <taxon>Eubacteriales</taxon>
        <taxon>Clostridiaceae</taxon>
        <taxon>Clostridium</taxon>
    </lineage>
</organism>
<dbReference type="Proteomes" id="UP000246114">
    <property type="component" value="Unassembled WGS sequence"/>
</dbReference>
<name>A0A316M772_9CLOT</name>
<comment type="caution">
    <text evidence="1">The sequence shown here is derived from an EMBL/GenBank/DDBJ whole genome shotgun (WGS) entry which is preliminary data.</text>
</comment>
<protein>
    <submittedName>
        <fullName evidence="1">Uncharacterized protein</fullName>
    </submittedName>
</protein>
<sequence length="63" mass="7388">MLDVRSSIFKDDIKQFETSIKKNSEVKKIIEEASLKGKNIILKVFLVKKDKEVNSIKNFFKQK</sequence>
<evidence type="ECO:0000313" key="2">
    <source>
        <dbReference type="Proteomes" id="UP000246114"/>
    </source>
</evidence>
<dbReference type="AlphaFoldDB" id="A0A316M772"/>
<proteinExistence type="predicted"/>
<dbReference type="EMBL" id="QAMZ01000042">
    <property type="protein sequence ID" value="PWL53129.1"/>
    <property type="molecule type" value="Genomic_DNA"/>
</dbReference>
<accession>A0A316M772</accession>
<evidence type="ECO:0000313" key="1">
    <source>
        <dbReference type="EMBL" id="PWL53129.1"/>
    </source>
</evidence>